<dbReference type="SUPFAM" id="SSF48371">
    <property type="entry name" value="ARM repeat"/>
    <property type="match status" value="1"/>
</dbReference>
<dbReference type="InterPro" id="IPR056514">
    <property type="entry name" value="ARM_LIN_2nd"/>
</dbReference>
<dbReference type="InterPro" id="IPR056512">
    <property type="entry name" value="LIN_N"/>
</dbReference>
<protein>
    <recommendedName>
        <fullName evidence="6">E3 ubiquitin-protein ligase LIN</fullName>
    </recommendedName>
</protein>
<dbReference type="Gramene" id="MELO3C021793.2.1">
    <property type="protein sequence ID" value="MELO3C021793.2.1"/>
    <property type="gene ID" value="MELO3C021793.2"/>
</dbReference>
<dbReference type="InterPro" id="IPR055566">
    <property type="entry name" value="ARM_LIN"/>
</dbReference>
<feature type="domain" description="Putative E3 ubiquitin-protein ligase LIN N-terminal" evidence="2">
    <location>
        <begin position="97"/>
        <end position="320"/>
    </location>
</feature>
<reference evidence="5" key="1">
    <citation type="submission" date="2023-03" db="UniProtKB">
        <authorList>
            <consortium name="EnsemblPlants"/>
        </authorList>
    </citation>
    <scope>IDENTIFICATION</scope>
</reference>
<feature type="domain" description="Putative E3 ubiquitin-protein ligase LIN ARM-like" evidence="3">
    <location>
        <begin position="885"/>
        <end position="1025"/>
    </location>
</feature>
<organism evidence="5">
    <name type="scientific">Cucumis melo</name>
    <name type="common">Muskmelon</name>
    <dbReference type="NCBI Taxonomy" id="3656"/>
    <lineage>
        <taxon>Eukaryota</taxon>
        <taxon>Viridiplantae</taxon>
        <taxon>Streptophyta</taxon>
        <taxon>Embryophyta</taxon>
        <taxon>Tracheophyta</taxon>
        <taxon>Spermatophyta</taxon>
        <taxon>Magnoliopsida</taxon>
        <taxon>eudicotyledons</taxon>
        <taxon>Gunneridae</taxon>
        <taxon>Pentapetalae</taxon>
        <taxon>rosids</taxon>
        <taxon>fabids</taxon>
        <taxon>Cucurbitales</taxon>
        <taxon>Cucurbitaceae</taxon>
        <taxon>Benincaseae</taxon>
        <taxon>Cucumis</taxon>
    </lineage>
</organism>
<dbReference type="Gene3D" id="1.25.10.10">
    <property type="entry name" value="Leucine-rich Repeat Variant"/>
    <property type="match status" value="1"/>
</dbReference>
<evidence type="ECO:0008006" key="6">
    <source>
        <dbReference type="Google" id="ProtNLM"/>
    </source>
</evidence>
<accession>A0A9I9DQY4</accession>
<dbReference type="EnsemblPlants" id="MELO3C021793.2.1">
    <property type="protein sequence ID" value="MELO3C021793.2.1"/>
    <property type="gene ID" value="MELO3C021793.2"/>
</dbReference>
<dbReference type="AlphaFoldDB" id="A0A9I9DQY4"/>
<dbReference type="Pfam" id="PF23628">
    <property type="entry name" value="ARM_LIN_C"/>
    <property type="match status" value="2"/>
</dbReference>
<proteinExistence type="predicted"/>
<dbReference type="PANTHER" id="PTHR35549">
    <property type="entry name" value="OS04G0584500 PROTEIN"/>
    <property type="match status" value="1"/>
</dbReference>
<dbReference type="InterPro" id="IPR011989">
    <property type="entry name" value="ARM-like"/>
</dbReference>
<evidence type="ECO:0000313" key="5">
    <source>
        <dbReference type="EnsemblPlants" id="MELO3C021793.2.1"/>
    </source>
</evidence>
<sequence length="1047" mass="118181">MASLQELLTREGFEGSNFPSSRKLSRPKGRSRTAPDDSVTLPIYICHDKKMIDSSKKKLDKPLVRNGSSIYSSKRVGSLSETFPCKSMEEPAIDDIAIRAVVSILSGYVGRYSKDENFREIVRKKCNPYLIRKGEMESGICSNLEMGMKSVDRLVEEGHGNERELRIKASRNSIGLLNMVITSLDSAIKFTKNGAYSHLSACAHLYLAIVNKIEKKEKISAKHLLQVFCDSPFFARTHLLPDLWEHFFLPHLLHLKVWYNQELEFVSNFECEHKDRKTKALNKVYNDHMDRGTVQFALYYIQWLKDGARAPPVPVVRSPSKSIHKASRRSSDSYFSQPSSNKNLYHAVFGPSLDQQLAGLRSGNLVAALARSSNEKEILFSDKHYENSASLQDEHSNRRMSSVLDYRSHNTESWRETVKSDYFRFFTCQSITKEYLESSNVITKNSSVRVEGRNHLLSNDLSKAITAICSSDILSECEIAIRVVTKAWLDAHGDTTIEVALSKPPVVEGMLEVLLASDDDEILELVISFLAELAVRSEVIRQMILNSDPQLQVFLKLLKSSSLFLKASILLYLSKPQAKQMISVEWLPLVLRVLEFGGQLQTLFSVRCKPHEAAFYLLDQLLKGFDEDRNLENSRHLISLGGLSLLLRRLERGEIEERKNSVSIISCCVQADGSCRNYLAENLNKASLLELIVHESNKNSGRGGLALLVDLLCLSRSSPIKSSISNNLTEEQESLNSWMDLKKDGRALPEEQPLVATMLLQLDFMEDALNCSIFREEAIVTIITALNARISGEKVQDNLARALLILGGRFSCTGEPSTENWLLKLAGFRENSGDSSHSKHLYDDVVLLVSFYLPQVLIDFDLIRSILLVRFSHIGLNIQFCPTANDQYEEEEEVVNWQLKAATVLFNHGHKSLLSSLSTSMTSCVRPSLAKACLITLSWMSRYLFVIRDEKLCLMAPSILVPALIKYLNHDKAVEDQVLASYSLLNLGKYTECKHIFRLFDEEALDHLRNLSLVTWTAEELILIITSGSMHPHTEQENSHTQGSTRK</sequence>
<dbReference type="Pfam" id="PF23568">
    <property type="entry name" value="ARM_LIN"/>
    <property type="match status" value="1"/>
</dbReference>
<dbReference type="Pfam" id="PF23654">
    <property type="entry name" value="ARM_LIN_2nd"/>
    <property type="match status" value="1"/>
</dbReference>
<feature type="domain" description="Putative E3 ubiquitin-protein ligase LIN ARM-like" evidence="3">
    <location>
        <begin position="620"/>
        <end position="838"/>
    </location>
</feature>
<name>A0A9I9DQY4_CUCME</name>
<feature type="region of interest" description="Disordered" evidence="1">
    <location>
        <begin position="13"/>
        <end position="36"/>
    </location>
</feature>
<dbReference type="PANTHER" id="PTHR35549:SF3">
    <property type="entry name" value="E3 UBIQUITIN-PROTEIN LIGASE LIN"/>
    <property type="match status" value="1"/>
</dbReference>
<feature type="domain" description="Putative E3 ubiquitin-protein ligase LIN ARM repeats" evidence="4">
    <location>
        <begin position="457"/>
        <end position="619"/>
    </location>
</feature>
<evidence type="ECO:0000259" key="3">
    <source>
        <dbReference type="Pfam" id="PF23628"/>
    </source>
</evidence>
<feature type="region of interest" description="Disordered" evidence="1">
    <location>
        <begin position="315"/>
        <end position="338"/>
    </location>
</feature>
<evidence type="ECO:0000259" key="4">
    <source>
        <dbReference type="Pfam" id="PF23654"/>
    </source>
</evidence>
<evidence type="ECO:0000259" key="2">
    <source>
        <dbReference type="Pfam" id="PF23568"/>
    </source>
</evidence>
<evidence type="ECO:0000256" key="1">
    <source>
        <dbReference type="SAM" id="MobiDB-lite"/>
    </source>
</evidence>
<dbReference type="InterPro" id="IPR016024">
    <property type="entry name" value="ARM-type_fold"/>
</dbReference>